<dbReference type="EMBL" id="JBHRSZ010000004">
    <property type="protein sequence ID" value="MFC3151629.1"/>
    <property type="molecule type" value="Genomic_DNA"/>
</dbReference>
<evidence type="ECO:0000313" key="2">
    <source>
        <dbReference type="Proteomes" id="UP001595476"/>
    </source>
</evidence>
<gene>
    <name evidence="1" type="ORF">ACFOEK_11385</name>
</gene>
<dbReference type="Gene3D" id="3.40.50.150">
    <property type="entry name" value="Vaccinia Virus protein VP39"/>
    <property type="match status" value="1"/>
</dbReference>
<evidence type="ECO:0000313" key="1">
    <source>
        <dbReference type="EMBL" id="MFC3151629.1"/>
    </source>
</evidence>
<evidence type="ECO:0008006" key="3">
    <source>
        <dbReference type="Google" id="ProtNLM"/>
    </source>
</evidence>
<keyword evidence="2" id="KW-1185">Reference proteome</keyword>
<dbReference type="SUPFAM" id="SSF53335">
    <property type="entry name" value="S-adenosyl-L-methionine-dependent methyltransferases"/>
    <property type="match status" value="1"/>
</dbReference>
<reference evidence="2" key="1">
    <citation type="journal article" date="2019" name="Int. J. Syst. Evol. Microbiol.">
        <title>The Global Catalogue of Microorganisms (GCM) 10K type strain sequencing project: providing services to taxonomists for standard genome sequencing and annotation.</title>
        <authorList>
            <consortium name="The Broad Institute Genomics Platform"/>
            <consortium name="The Broad Institute Genome Sequencing Center for Infectious Disease"/>
            <person name="Wu L."/>
            <person name="Ma J."/>
        </authorList>
    </citation>
    <scope>NUCLEOTIDE SEQUENCE [LARGE SCALE GENOMIC DNA]</scope>
    <source>
        <strain evidence="2">KCTC 52438</strain>
    </source>
</reference>
<comment type="caution">
    <text evidence="1">The sequence shown here is derived from an EMBL/GenBank/DDBJ whole genome shotgun (WGS) entry which is preliminary data.</text>
</comment>
<dbReference type="RefSeq" id="WP_386720749.1">
    <property type="nucleotide sequence ID" value="NZ_JBHRSZ010000004.1"/>
</dbReference>
<sequence>MSAEEVQVKDVGISSIDPDLERLFNQSLRAQLEQLTNPSCDGSINEMLVSHCCTLVDSVLSDTELAHEKWVDLFFAFSDALLTIYKQTELTEEEINTSYLNATGLVMAVKDAVHTVKDIYRVKAFLRGLDQALTQATSQGKPDLHIVYPACGPFAPLALPLICYLNEKKPDHVRLKLTLIDIQPGAIKVLRRVADSMSLSDDILEILCMDVMDYTPSRKIDVLVIEALQHGLTREGHMSFIQHLSQFLAIDALLLPEEIKVNAILAVGQKEYCDQWRGQERSHSSFVDTDIQNDRINLGTILTLNRETLMRLQRVPLGEGFDLLEAGQVLIPKDVSDIDQRILLLAVTAKVFGEEWVNEYDSGITHPRPDMSVCIDFKPRIPEADDLLVKSGDTLKFYYKLCGTPSFLPTLA</sequence>
<dbReference type="InterPro" id="IPR029063">
    <property type="entry name" value="SAM-dependent_MTases_sf"/>
</dbReference>
<name>A0ABV7HFZ2_9GAMM</name>
<dbReference type="Proteomes" id="UP001595476">
    <property type="component" value="Unassembled WGS sequence"/>
</dbReference>
<accession>A0ABV7HFZ2</accession>
<protein>
    <recommendedName>
        <fullName evidence="3">Phytanoyl-CoA dioxygenase</fullName>
    </recommendedName>
</protein>
<organism evidence="1 2">
    <name type="scientific">Litoribrevibacter euphylliae</name>
    <dbReference type="NCBI Taxonomy" id="1834034"/>
    <lineage>
        <taxon>Bacteria</taxon>
        <taxon>Pseudomonadati</taxon>
        <taxon>Pseudomonadota</taxon>
        <taxon>Gammaproteobacteria</taxon>
        <taxon>Oceanospirillales</taxon>
        <taxon>Oceanospirillaceae</taxon>
        <taxon>Litoribrevibacter</taxon>
    </lineage>
</organism>
<proteinExistence type="predicted"/>